<name>A0A6I8S5M5_XENTR</name>
<protein>
    <recommendedName>
        <fullName evidence="2">Nucleobindin-1</fullName>
    </recommendedName>
</protein>
<evidence type="ECO:0000256" key="1">
    <source>
        <dbReference type="ARBA" id="ARBA00004306"/>
    </source>
</evidence>
<reference evidence="10" key="1">
    <citation type="journal article" date="2010" name="Science">
        <title>The genome of the Western clawed frog Xenopus tropicalis.</title>
        <authorList>
            <person name="Hellsten U."/>
            <person name="Harland R.M."/>
            <person name="Gilchrist M.J."/>
            <person name="Hendrix D."/>
            <person name="Jurka J."/>
            <person name="Kapitonov V."/>
            <person name="Ovcharenko I."/>
            <person name="Putnam N.H."/>
            <person name="Shu S."/>
            <person name="Taher L."/>
            <person name="Blitz I.L."/>
            <person name="Blumberg B."/>
            <person name="Dichmann D.S."/>
            <person name="Dubchak I."/>
            <person name="Amaya E."/>
            <person name="Detter J.C."/>
            <person name="Fletcher R."/>
            <person name="Gerhard D.S."/>
            <person name="Goodstein D."/>
            <person name="Graves T."/>
            <person name="Grigoriev I.V."/>
            <person name="Grimwood J."/>
            <person name="Kawashima T."/>
            <person name="Lindquist E."/>
            <person name="Lucas S.M."/>
            <person name="Mead P.E."/>
            <person name="Mitros T."/>
            <person name="Ogino H."/>
            <person name="Ohta Y."/>
            <person name="Poliakov A.V."/>
            <person name="Pollet N."/>
            <person name="Robert J."/>
            <person name="Salamov A."/>
            <person name="Sater A.K."/>
            <person name="Schmutz J."/>
            <person name="Terry A."/>
            <person name="Vize P.D."/>
            <person name="Warren W.C."/>
            <person name="Wells D."/>
            <person name="Wills A."/>
            <person name="Wilson R.K."/>
            <person name="Zimmerman L.B."/>
            <person name="Zorn A.M."/>
            <person name="Grainger R."/>
            <person name="Grammer T."/>
            <person name="Khokha M.K."/>
            <person name="Richardson P.M."/>
            <person name="Rokhsar D.S."/>
        </authorList>
    </citation>
    <scope>NUCLEOTIDE SEQUENCE [LARGE SCALE GENOMIC DNA]</scope>
    <source>
        <strain evidence="10">Nigerian</strain>
    </source>
</reference>
<comment type="function">
    <text evidence="6">Major calcium-binding protein of the Golgi which may have a role in calcium homeostasis. Acts as a non-receptor guanine nucleotide exchange factor which binds to and activates alpha subunits of guanine nucleotide-binding proteins (G proteins).</text>
</comment>
<dbReference type="Ensembl" id="ENSXETT00000067819">
    <property type="protein sequence ID" value="ENSXETP00000088538"/>
    <property type="gene ID" value="ENSXETG00000040677"/>
</dbReference>
<dbReference type="GO" id="GO:0005794">
    <property type="term" value="C:Golgi apparatus"/>
    <property type="evidence" value="ECO:0007669"/>
    <property type="project" value="UniProtKB-SubCell"/>
</dbReference>
<evidence type="ECO:0000256" key="2">
    <source>
        <dbReference type="ARBA" id="ARBA00020408"/>
    </source>
</evidence>
<organism evidence="10">
    <name type="scientific">Xenopus tropicalis</name>
    <name type="common">Western clawed frog</name>
    <name type="synonym">Silurana tropicalis</name>
    <dbReference type="NCBI Taxonomy" id="8364"/>
    <lineage>
        <taxon>Eukaryota</taxon>
        <taxon>Metazoa</taxon>
        <taxon>Chordata</taxon>
        <taxon>Craniata</taxon>
        <taxon>Vertebrata</taxon>
        <taxon>Euteleostomi</taxon>
        <taxon>Amphibia</taxon>
        <taxon>Batrachia</taxon>
        <taxon>Anura</taxon>
        <taxon>Pipoidea</taxon>
        <taxon>Pipidae</taxon>
        <taxon>Xenopodinae</taxon>
        <taxon>Xenopus</taxon>
        <taxon>Silurana</taxon>
    </lineage>
</organism>
<evidence type="ECO:0000259" key="9">
    <source>
        <dbReference type="PROSITE" id="PS50222"/>
    </source>
</evidence>
<comment type="subunit">
    <text evidence="7">Interacts (via GBA motif) with guanine nucleotide-binding protein G(i) alpha subunits GNAI1, GNAI2 and GNAI3 with higher affinity for GNAI1 and GNAI3 than for GNAI2. Preferentially interacts with inactive rather than active GNAI3. Interaction with GNAI3 is inhibited when NUCB1 binds calcium, probably due to a conformational change which renders the GBA motif inaccessible.</text>
</comment>
<keyword evidence="4" id="KW-0732">Signal</keyword>
<dbReference type="AlphaFoldDB" id="A0A6I8S5M5"/>
<dbReference type="PANTHER" id="PTHR19237">
    <property type="entry name" value="NUCLEOBINDIN"/>
    <property type="match status" value="1"/>
</dbReference>
<reference evidence="10" key="2">
    <citation type="submission" date="2020-05" db="UniProtKB">
        <authorList>
            <consortium name="Ensembl"/>
        </authorList>
    </citation>
    <scope>IDENTIFICATION</scope>
</reference>
<dbReference type="PROSITE" id="PS50222">
    <property type="entry name" value="EF_HAND_2"/>
    <property type="match status" value="1"/>
</dbReference>
<dbReference type="SUPFAM" id="SSF47473">
    <property type="entry name" value="EF-hand"/>
    <property type="match status" value="1"/>
</dbReference>
<dbReference type="InterPro" id="IPR011992">
    <property type="entry name" value="EF-hand-dom_pair"/>
</dbReference>
<comment type="subcellular location">
    <subcellularLocation>
        <location evidence="1">Golgi apparatus</location>
        <location evidence="1">cis-Golgi network membrane</location>
        <topology evidence="1">Peripheral membrane protein</topology>
        <orientation evidence="1">Lumenal side</orientation>
    </subcellularLocation>
</comment>
<dbReference type="Bgee" id="ENSXETG00000040677">
    <property type="expression patterns" value="Expressed in liver and 12 other cell types or tissues"/>
</dbReference>
<dbReference type="InterPro" id="IPR002048">
    <property type="entry name" value="EF_hand_dom"/>
</dbReference>
<evidence type="ECO:0000256" key="8">
    <source>
        <dbReference type="SAM" id="MobiDB-lite"/>
    </source>
</evidence>
<dbReference type="PROSITE" id="PS00018">
    <property type="entry name" value="EF_HAND_1"/>
    <property type="match status" value="2"/>
</dbReference>
<proteinExistence type="predicted"/>
<feature type="compositionally biased region" description="Basic and acidic residues" evidence="8">
    <location>
        <begin position="231"/>
        <end position="254"/>
    </location>
</feature>
<sequence>MDRKTRVFTQKSYWIRKIRKESEKIAKHTKKSQSTDHYEKNAIGLHLTCSWVSKSAPSMKMRILLQTIFLPTKCGFFLFCKILFSESLCCTDTNGDGVLDEQELEALFTKELLEDDMVEMEEERLRMREHVMKNVDANHDRLVTLDEFLKSTERKEFNEADGWEVRVYTEEELRKFEQELSQLQQQQIVLDAQKKEYQQAVMQMEQKKAQQTGAEAAAGPNGELKFQPEAPHAESEHAKPVEEQPKLAEQKSDVHPAAPGEADGHPAGQKEPEVPHSQGQDQQAHPGQP</sequence>
<evidence type="ECO:0000256" key="7">
    <source>
        <dbReference type="ARBA" id="ARBA00046684"/>
    </source>
</evidence>
<accession>A0A6I8S5M5</accession>
<dbReference type="Gene3D" id="1.10.238.10">
    <property type="entry name" value="EF-hand"/>
    <property type="match status" value="1"/>
</dbReference>
<dbReference type="InParanoid" id="A0A6I8S5M5"/>
<feature type="domain" description="EF-hand" evidence="9">
    <location>
        <begin position="92"/>
        <end position="114"/>
    </location>
</feature>
<evidence type="ECO:0000256" key="4">
    <source>
        <dbReference type="ARBA" id="ARBA00022729"/>
    </source>
</evidence>
<dbReference type="InterPro" id="IPR018247">
    <property type="entry name" value="EF_Hand_1_Ca_BS"/>
</dbReference>
<dbReference type="InterPro" id="IPR040250">
    <property type="entry name" value="Nucleobindin"/>
</dbReference>
<dbReference type="GeneTree" id="ENSGT00390000001927"/>
<evidence type="ECO:0000256" key="6">
    <source>
        <dbReference type="ARBA" id="ARBA00045400"/>
    </source>
</evidence>
<feature type="region of interest" description="Disordered" evidence="8">
    <location>
        <begin position="208"/>
        <end position="289"/>
    </location>
</feature>
<keyword evidence="5" id="KW-0106">Calcium</keyword>
<dbReference type="PANTHER" id="PTHR19237:SF21">
    <property type="entry name" value="NUCLEOBINDIN-1"/>
    <property type="match status" value="1"/>
</dbReference>
<evidence type="ECO:0000256" key="3">
    <source>
        <dbReference type="ARBA" id="ARBA00022723"/>
    </source>
</evidence>
<dbReference type="GO" id="GO:0005509">
    <property type="term" value="F:calcium ion binding"/>
    <property type="evidence" value="ECO:0007669"/>
    <property type="project" value="InterPro"/>
</dbReference>
<feature type="compositionally biased region" description="Polar residues" evidence="8">
    <location>
        <begin position="277"/>
        <end position="289"/>
    </location>
</feature>
<evidence type="ECO:0000313" key="10">
    <source>
        <dbReference type="Ensembl" id="ENSXETP00000088538"/>
    </source>
</evidence>
<keyword evidence="3" id="KW-0479">Metal-binding</keyword>
<evidence type="ECO:0000256" key="5">
    <source>
        <dbReference type="ARBA" id="ARBA00022837"/>
    </source>
</evidence>
<feature type="compositionally biased region" description="Basic and acidic residues" evidence="8">
    <location>
        <begin position="262"/>
        <end position="274"/>
    </location>
</feature>